<reference evidence="10 11" key="1">
    <citation type="submission" date="2016-07" db="EMBL/GenBank/DDBJ databases">
        <title>Pervasive Adenine N6-methylation of Active Genes in Fungi.</title>
        <authorList>
            <consortium name="DOE Joint Genome Institute"/>
            <person name="Mondo S.J."/>
            <person name="Dannebaum R.O."/>
            <person name="Kuo R.C."/>
            <person name="Labutti K."/>
            <person name="Haridas S."/>
            <person name="Kuo A."/>
            <person name="Salamov A."/>
            <person name="Ahrendt S.R."/>
            <person name="Lipzen A."/>
            <person name="Sullivan W."/>
            <person name="Andreopoulos W.B."/>
            <person name="Clum A."/>
            <person name="Lindquist E."/>
            <person name="Daum C."/>
            <person name="Ramamoorthy G.K."/>
            <person name="Gryganskyi A."/>
            <person name="Culley D."/>
            <person name="Magnuson J.K."/>
            <person name="James T.Y."/>
            <person name="O'Malley M.A."/>
            <person name="Stajich J.E."/>
            <person name="Spatafora J.W."/>
            <person name="Visel A."/>
            <person name="Grigoriev I.V."/>
        </authorList>
    </citation>
    <scope>NUCLEOTIDE SEQUENCE [LARGE SCALE GENOMIC DNA]</scope>
    <source>
        <strain evidence="10 11">NRRL 3301</strain>
    </source>
</reference>
<keyword evidence="3 7" id="KW-0812">Transmembrane</keyword>
<dbReference type="Gene3D" id="1.20.1740.10">
    <property type="entry name" value="Amino acid/polyamine transporter I"/>
    <property type="match status" value="1"/>
</dbReference>
<evidence type="ECO:0000313" key="11">
    <source>
        <dbReference type="Proteomes" id="UP000242146"/>
    </source>
</evidence>
<dbReference type="OrthoDB" id="3900342at2759"/>
<dbReference type="PANTHER" id="PTHR43341">
    <property type="entry name" value="AMINO ACID PERMEASE"/>
    <property type="match status" value="1"/>
</dbReference>
<feature type="transmembrane region" description="Helical" evidence="7">
    <location>
        <begin position="158"/>
        <end position="183"/>
    </location>
</feature>
<feature type="transmembrane region" description="Helical" evidence="7">
    <location>
        <begin position="232"/>
        <end position="253"/>
    </location>
</feature>
<proteinExistence type="predicted"/>
<feature type="domain" description="Amino acid permease/ SLC12A" evidence="9">
    <location>
        <begin position="3"/>
        <end position="331"/>
    </location>
</feature>
<feature type="transmembrane region" description="Helical" evidence="7">
    <location>
        <begin position="30"/>
        <end position="50"/>
    </location>
</feature>
<dbReference type="GO" id="GO:0015171">
    <property type="term" value="F:amino acid transmembrane transporter activity"/>
    <property type="evidence" value="ECO:0007669"/>
    <property type="project" value="TreeGrafter"/>
</dbReference>
<keyword evidence="2" id="KW-0813">Transport</keyword>
<keyword evidence="11" id="KW-1185">Reference proteome</keyword>
<feature type="transmembrane region" description="Helical" evidence="7">
    <location>
        <begin position="308"/>
        <end position="325"/>
    </location>
</feature>
<dbReference type="AlphaFoldDB" id="A0A1X2GTC5"/>
<feature type="transmembrane region" description="Helical" evidence="7">
    <location>
        <begin position="204"/>
        <end position="226"/>
    </location>
</feature>
<evidence type="ECO:0000259" key="9">
    <source>
        <dbReference type="Pfam" id="PF00324"/>
    </source>
</evidence>
<evidence type="ECO:0000256" key="1">
    <source>
        <dbReference type="ARBA" id="ARBA00004141"/>
    </source>
</evidence>
<evidence type="ECO:0000256" key="4">
    <source>
        <dbReference type="ARBA" id="ARBA00022970"/>
    </source>
</evidence>
<evidence type="ECO:0000256" key="7">
    <source>
        <dbReference type="SAM" id="Phobius"/>
    </source>
</evidence>
<feature type="transmembrane region" description="Helical" evidence="7">
    <location>
        <begin position="106"/>
        <end position="127"/>
    </location>
</feature>
<evidence type="ECO:0000256" key="2">
    <source>
        <dbReference type="ARBA" id="ARBA00022448"/>
    </source>
</evidence>
<comment type="subcellular location">
    <subcellularLocation>
        <location evidence="1">Membrane</location>
        <topology evidence="1">Multi-pass membrane protein</topology>
    </subcellularLocation>
</comment>
<keyword evidence="8" id="KW-0732">Signal</keyword>
<dbReference type="Proteomes" id="UP000242146">
    <property type="component" value="Unassembled WGS sequence"/>
</dbReference>
<keyword evidence="6 7" id="KW-0472">Membrane</keyword>
<comment type="caution">
    <text evidence="10">The sequence shown here is derived from an EMBL/GenBank/DDBJ whole genome shotgun (WGS) entry which is preliminary data.</text>
</comment>
<dbReference type="EMBL" id="MCGT01000004">
    <property type="protein sequence ID" value="ORX60720.1"/>
    <property type="molecule type" value="Genomic_DNA"/>
</dbReference>
<feature type="signal peptide" evidence="8">
    <location>
        <begin position="1"/>
        <end position="21"/>
    </location>
</feature>
<organism evidence="10 11">
    <name type="scientific">Hesseltinella vesiculosa</name>
    <dbReference type="NCBI Taxonomy" id="101127"/>
    <lineage>
        <taxon>Eukaryota</taxon>
        <taxon>Fungi</taxon>
        <taxon>Fungi incertae sedis</taxon>
        <taxon>Mucoromycota</taxon>
        <taxon>Mucoromycotina</taxon>
        <taxon>Mucoromycetes</taxon>
        <taxon>Mucorales</taxon>
        <taxon>Cunninghamellaceae</taxon>
        <taxon>Hesseltinella</taxon>
    </lineage>
</organism>
<keyword evidence="4" id="KW-0029">Amino-acid transport</keyword>
<dbReference type="PANTHER" id="PTHR43341:SF1">
    <property type="entry name" value="GENERAL AMINO-ACID PERMEASE GAP1"/>
    <property type="match status" value="1"/>
</dbReference>
<feature type="chain" id="PRO_5012936632" description="Amino acid permease/ SLC12A domain-containing protein" evidence="8">
    <location>
        <begin position="22"/>
        <end position="372"/>
    </location>
</feature>
<evidence type="ECO:0000256" key="8">
    <source>
        <dbReference type="SAM" id="SignalP"/>
    </source>
</evidence>
<dbReference type="GO" id="GO:0016020">
    <property type="term" value="C:membrane"/>
    <property type="evidence" value="ECO:0007669"/>
    <property type="project" value="UniProtKB-SubCell"/>
</dbReference>
<keyword evidence="5 7" id="KW-1133">Transmembrane helix</keyword>
<dbReference type="Pfam" id="PF00324">
    <property type="entry name" value="AA_permease"/>
    <property type="match status" value="1"/>
</dbReference>
<evidence type="ECO:0000256" key="3">
    <source>
        <dbReference type="ARBA" id="ARBA00022692"/>
    </source>
</evidence>
<dbReference type="STRING" id="101127.A0A1X2GTC5"/>
<dbReference type="InterPro" id="IPR004841">
    <property type="entry name" value="AA-permease/SLC12A_dom"/>
</dbReference>
<gene>
    <name evidence="10" type="ORF">DM01DRAFT_319626</name>
</gene>
<accession>A0A1X2GTC5</accession>
<evidence type="ECO:0000256" key="5">
    <source>
        <dbReference type="ARBA" id="ARBA00022989"/>
    </source>
</evidence>
<protein>
    <recommendedName>
        <fullName evidence="9">Amino acid permease/ SLC12A domain-containing protein</fullName>
    </recommendedName>
</protein>
<dbReference type="InterPro" id="IPR050524">
    <property type="entry name" value="APC_YAT"/>
</dbReference>
<evidence type="ECO:0000313" key="10">
    <source>
        <dbReference type="EMBL" id="ORX60720.1"/>
    </source>
</evidence>
<feature type="transmembrane region" description="Helical" evidence="7">
    <location>
        <begin position="274"/>
        <end position="296"/>
    </location>
</feature>
<name>A0A1X2GTC5_9FUNG</name>
<evidence type="ECO:0000256" key="6">
    <source>
        <dbReference type="ARBA" id="ARBA00023136"/>
    </source>
</evidence>
<dbReference type="PIRSF" id="PIRSF006060">
    <property type="entry name" value="AA_transporter"/>
    <property type="match status" value="1"/>
</dbReference>
<sequence length="372" mass="41006">MPDAAWSTIFMLLVLGCNVCSVRLYGESEYYFSLIKVLMVLVFIIVWAIGFKYWSDPGAFANGGVGTVSVLLSAGYSFQGTEVVGITAGEASNPVKAVPRAIKNTFWRILVFYVLTILLIGMCIPYDNQDMANSDGSPSTSPFTLVFKLAGVDAGVHVVNAIVLVSVLSACNSSIYVTARILLGLAHDGNAPRSFTKTNRFGAPWVAVLVSSTFGFACCFVSIYSASVAFTWFVNITAITGYISWLFISVVHLRFRRAYVKQGRNVDDLPYKSALYPLPALFSAILCLLIILGQGYTAFTPSFDGVKFVGNYIGLLPFLICYIGHKLVRRKPWVAIEEIDFETGRVTHVDIERARASKKATPWYKRFLYLLT</sequence>